<dbReference type="GO" id="GO:0016765">
    <property type="term" value="F:transferase activity, transferring alkyl or aryl (other than methyl) groups"/>
    <property type="evidence" value="ECO:0007669"/>
    <property type="project" value="UniProtKB-UniRule"/>
</dbReference>
<evidence type="ECO:0000256" key="1">
    <source>
        <dbReference type="ARBA" id="ARBA00023266"/>
    </source>
</evidence>
<comment type="catalytic activity">
    <reaction evidence="2">
        <text>5-methylaminomethyl-2-thiouridine(34) in tRNA + selenophosphate + (2E)-geranyl diphosphate + H2O + H(+) = 5-methylaminomethyl-2-selenouridine(34) in tRNA + (2E)-thiogeraniol + phosphate + diphosphate</text>
        <dbReference type="Rhea" id="RHEA:42716"/>
        <dbReference type="Rhea" id="RHEA-COMP:10195"/>
        <dbReference type="Rhea" id="RHEA-COMP:10196"/>
        <dbReference type="ChEBI" id="CHEBI:15377"/>
        <dbReference type="ChEBI" id="CHEBI:15378"/>
        <dbReference type="ChEBI" id="CHEBI:16144"/>
        <dbReference type="ChEBI" id="CHEBI:33019"/>
        <dbReference type="ChEBI" id="CHEBI:43474"/>
        <dbReference type="ChEBI" id="CHEBI:58057"/>
        <dbReference type="ChEBI" id="CHEBI:74455"/>
        <dbReference type="ChEBI" id="CHEBI:82743"/>
        <dbReference type="ChEBI" id="CHEBI:143703"/>
        <dbReference type="EC" id="2.9.1.3"/>
    </reaction>
</comment>
<dbReference type="CDD" id="cd01520">
    <property type="entry name" value="RHOD_YbbB"/>
    <property type="match status" value="1"/>
</dbReference>
<evidence type="ECO:0000313" key="5">
    <source>
        <dbReference type="Proteomes" id="UP000191980"/>
    </source>
</evidence>
<dbReference type="NCBIfam" id="TIGR03167">
    <property type="entry name" value="tRNA_sel_U_synt"/>
    <property type="match status" value="1"/>
</dbReference>
<feature type="domain" description="Rhodanese" evidence="3">
    <location>
        <begin position="13"/>
        <end position="136"/>
    </location>
</feature>
<dbReference type="Proteomes" id="UP000191980">
    <property type="component" value="Unassembled WGS sequence"/>
</dbReference>
<dbReference type="Gene3D" id="3.40.250.10">
    <property type="entry name" value="Rhodanese-like domain"/>
    <property type="match status" value="1"/>
</dbReference>
<keyword evidence="1 2" id="KW-0711">Selenium</keyword>
<evidence type="ECO:0000313" key="4">
    <source>
        <dbReference type="EMBL" id="OQK16967.1"/>
    </source>
</evidence>
<name>A0A1V8M5Z5_9GAMM</name>
<dbReference type="InterPro" id="IPR058840">
    <property type="entry name" value="AAA_SelU"/>
</dbReference>
<dbReference type="InterPro" id="IPR036873">
    <property type="entry name" value="Rhodanese-like_dom_sf"/>
</dbReference>
<dbReference type="AlphaFoldDB" id="A0A1V8M5Z5"/>
<reference evidence="4 5" key="1">
    <citation type="submission" date="2015-12" db="EMBL/GenBank/DDBJ databases">
        <authorList>
            <person name="Shamseldin A."/>
            <person name="Moawad H."/>
            <person name="Abd El-Rahim W.M."/>
            <person name="Sadowsky M.J."/>
        </authorList>
    </citation>
    <scope>NUCLEOTIDE SEQUENCE [LARGE SCALE GENOMIC DNA]</scope>
    <source>
        <strain evidence="4 5">WF1</strain>
    </source>
</reference>
<dbReference type="PANTHER" id="PTHR30401:SF0">
    <property type="entry name" value="TRNA 2-SELENOURIDINE SYNTHASE"/>
    <property type="match status" value="1"/>
</dbReference>
<dbReference type="PROSITE" id="PS50206">
    <property type="entry name" value="RHODANESE_3"/>
    <property type="match status" value="1"/>
</dbReference>
<dbReference type="SUPFAM" id="SSF52821">
    <property type="entry name" value="Rhodanese/Cell cycle control phosphatase"/>
    <property type="match status" value="1"/>
</dbReference>
<dbReference type="RefSeq" id="WP_080521583.1">
    <property type="nucleotide sequence ID" value="NZ_LPUF01000001.1"/>
</dbReference>
<comment type="caution">
    <text evidence="4">The sequence shown here is derived from an EMBL/GenBank/DDBJ whole genome shotgun (WGS) entry which is preliminary data.</text>
</comment>
<comment type="catalytic activity">
    <reaction evidence="2">
        <text>5-methylaminomethyl-2-thiouridine(34) in tRNA + (2E)-geranyl diphosphate = 5-methylaminomethyl-S-(2E)-geranyl-thiouridine(34) in tRNA + diphosphate</text>
        <dbReference type="Rhea" id="RHEA:14085"/>
        <dbReference type="Rhea" id="RHEA-COMP:10195"/>
        <dbReference type="Rhea" id="RHEA-COMP:14654"/>
        <dbReference type="ChEBI" id="CHEBI:33019"/>
        <dbReference type="ChEBI" id="CHEBI:58057"/>
        <dbReference type="ChEBI" id="CHEBI:74455"/>
        <dbReference type="ChEBI" id="CHEBI:140632"/>
    </reaction>
</comment>
<evidence type="ECO:0000256" key="2">
    <source>
        <dbReference type="HAMAP-Rule" id="MF_01622"/>
    </source>
</evidence>
<comment type="catalytic activity">
    <reaction evidence="2">
        <text>5-methylaminomethyl-2-(Se-phospho)selenouridine(34) in tRNA + H2O = 5-methylaminomethyl-2-selenouridine(34) in tRNA + phosphate</text>
        <dbReference type="Rhea" id="RHEA:60176"/>
        <dbReference type="Rhea" id="RHEA-COMP:10196"/>
        <dbReference type="Rhea" id="RHEA-COMP:15523"/>
        <dbReference type="ChEBI" id="CHEBI:15377"/>
        <dbReference type="ChEBI" id="CHEBI:43474"/>
        <dbReference type="ChEBI" id="CHEBI:82743"/>
        <dbReference type="ChEBI" id="CHEBI:143702"/>
    </reaction>
</comment>
<organism evidence="4 5">
    <name type="scientific">Methyloprofundus sedimenti</name>
    <dbReference type="NCBI Taxonomy" id="1420851"/>
    <lineage>
        <taxon>Bacteria</taxon>
        <taxon>Pseudomonadati</taxon>
        <taxon>Pseudomonadota</taxon>
        <taxon>Gammaproteobacteria</taxon>
        <taxon>Methylococcales</taxon>
        <taxon>Methylococcaceae</taxon>
        <taxon>Methyloprofundus</taxon>
    </lineage>
</organism>
<dbReference type="NCBIfam" id="NF008750">
    <property type="entry name" value="PRK11784.1-2"/>
    <property type="match status" value="1"/>
</dbReference>
<protein>
    <recommendedName>
        <fullName evidence="2">tRNA 2-selenouridine synthase</fullName>
        <ecNumber evidence="2">2.9.1.3</ecNumber>
    </recommendedName>
</protein>
<dbReference type="GO" id="GO:0002098">
    <property type="term" value="P:tRNA wobble uridine modification"/>
    <property type="evidence" value="ECO:0007669"/>
    <property type="project" value="UniProtKB-UniRule"/>
</dbReference>
<dbReference type="Pfam" id="PF26341">
    <property type="entry name" value="AAA_SelU"/>
    <property type="match status" value="1"/>
</dbReference>
<accession>A0A1V8M5Z5</accession>
<evidence type="ECO:0000259" key="3">
    <source>
        <dbReference type="PROSITE" id="PS50206"/>
    </source>
</evidence>
<dbReference type="SMART" id="SM00450">
    <property type="entry name" value="RHOD"/>
    <property type="match status" value="1"/>
</dbReference>
<dbReference type="NCBIfam" id="NF008751">
    <property type="entry name" value="PRK11784.1-3"/>
    <property type="match status" value="1"/>
</dbReference>
<keyword evidence="2" id="KW-0808">Transferase</keyword>
<comment type="subunit">
    <text evidence="2">Monomer.</text>
</comment>
<sequence length="369" mass="42588">MIRQDANDYLRLFLQDIPLMDVRAPVEFNKGAFPNSQNIPILDDQQREAVGTCYKQDGQDAAIALGLQLVTAEIREQRLEQWKRFVNAHPEGFLYCFRGGLRSRTTQAWLKEQGIDYPLIKGGYKAMRTYLLQQMEVSSEQIPLVILSGFTGSGKTHVLKKTSHHVDLEALANHRGSAFGSDVNDFQPTQINWENQLSIDCLKHRHHYPQSGLLLEDESKRIGRNILPDCIHQKMEQAPYIFLERELEQRVAIIREDYFTSSWPLYQHQFQDAADEKFSSFMLGGLARIKKRLGGVLYQNINASFTLALEHLFATGKTELFDAGIRLLLQKYYDPMYLYQLKNKQRELLFRGAESEILAWADDHLKTMT</sequence>
<dbReference type="InterPro" id="IPR001763">
    <property type="entry name" value="Rhodanese-like_dom"/>
</dbReference>
<dbReference type="STRING" id="1420851.AU255_03450"/>
<proteinExistence type="inferred from homology"/>
<comment type="catalytic activity">
    <reaction evidence="2">
        <text>5-methylaminomethyl-S-(2E)-geranyl-thiouridine(34) in tRNA + selenophosphate + H(+) = 5-methylaminomethyl-2-(Se-phospho)selenouridine(34) in tRNA + (2E)-thiogeraniol</text>
        <dbReference type="Rhea" id="RHEA:60172"/>
        <dbReference type="Rhea" id="RHEA-COMP:14654"/>
        <dbReference type="Rhea" id="RHEA-COMP:15523"/>
        <dbReference type="ChEBI" id="CHEBI:15378"/>
        <dbReference type="ChEBI" id="CHEBI:16144"/>
        <dbReference type="ChEBI" id="CHEBI:140632"/>
        <dbReference type="ChEBI" id="CHEBI:143702"/>
        <dbReference type="ChEBI" id="CHEBI:143703"/>
    </reaction>
</comment>
<keyword evidence="5" id="KW-1185">Reference proteome</keyword>
<dbReference type="EC" id="2.9.1.3" evidence="2"/>
<dbReference type="PANTHER" id="PTHR30401">
    <property type="entry name" value="TRNA 2-SELENOURIDINE SYNTHASE"/>
    <property type="match status" value="1"/>
</dbReference>
<comment type="similarity">
    <text evidence="2">Belongs to the SelU family.</text>
</comment>
<comment type="function">
    <text evidence="2">Involved in the post-transcriptional modification of the uridine at the wobble position (U34) of tRNA(Lys), tRNA(Glu) and tRNA(Gln). Catalyzes the conversion of 2-thiouridine (S2U-RNA) to 2-selenouridine (Se2U-RNA). Acts in a two-step process involving geranylation of 2-thiouridine (S2U) to S-geranyl-2-thiouridine (geS2U) and subsequent selenation of the latter derivative to 2-selenouridine (Se2U) in the tRNA chain.</text>
</comment>
<gene>
    <name evidence="2" type="primary">selU</name>
    <name evidence="4" type="ORF">AU255_03450</name>
</gene>
<dbReference type="GO" id="GO:0043828">
    <property type="term" value="F:tRNA 2-selenouridine synthase activity"/>
    <property type="evidence" value="ECO:0007669"/>
    <property type="project" value="UniProtKB-EC"/>
</dbReference>
<dbReference type="HAMAP" id="MF_01622">
    <property type="entry name" value="tRNA_sel_U_synth"/>
    <property type="match status" value="1"/>
</dbReference>
<feature type="active site" description="S-selanylcysteine intermediate" evidence="2">
    <location>
        <position position="96"/>
    </location>
</feature>
<dbReference type="InterPro" id="IPR017582">
    <property type="entry name" value="SelU"/>
</dbReference>
<dbReference type="EMBL" id="LPUF01000001">
    <property type="protein sequence ID" value="OQK16967.1"/>
    <property type="molecule type" value="Genomic_DNA"/>
</dbReference>